<proteinExistence type="predicted"/>
<reference key="1">
    <citation type="submission" date="2007-01" db="EMBL/GenBank/DDBJ databases">
        <title>The Genome Sequence of Puccinia graminis f. sp. tritici Strain CRL 75-36-700-3.</title>
        <authorList>
            <consortium name="The Broad Institute Genome Sequencing Platform"/>
            <person name="Birren B."/>
            <person name="Lander E."/>
            <person name="Galagan J."/>
            <person name="Nusbaum C."/>
            <person name="Devon K."/>
            <person name="Cuomo C."/>
            <person name="Jaffe D."/>
            <person name="Butler J."/>
            <person name="Alvarez P."/>
            <person name="Gnerre S."/>
            <person name="Grabherr M."/>
            <person name="Mauceli E."/>
            <person name="Brockman W."/>
            <person name="Young S."/>
            <person name="LaButti K."/>
            <person name="Sykes S."/>
            <person name="DeCaprio D."/>
            <person name="Crawford M."/>
            <person name="Koehrsen M."/>
            <person name="Engels R."/>
            <person name="Montgomery P."/>
            <person name="Pearson M."/>
            <person name="Howarth C."/>
            <person name="Larson L."/>
            <person name="White J."/>
            <person name="Zeng Q."/>
            <person name="Kodira C."/>
            <person name="Yandava C."/>
            <person name="Alvarado L."/>
            <person name="O'Leary S."/>
            <person name="Szabo L."/>
            <person name="Dean R."/>
            <person name="Schein J."/>
        </authorList>
    </citation>
    <scope>NUCLEOTIDE SEQUENCE</scope>
    <source>
        <strain>CRL 75-36-700-3</strain>
    </source>
</reference>
<reference evidence="2" key="2">
    <citation type="journal article" date="2011" name="Proc. Natl. Acad. Sci. U.S.A.">
        <title>Obligate biotrophy features unraveled by the genomic analysis of rust fungi.</title>
        <authorList>
            <person name="Duplessis S."/>
            <person name="Cuomo C.A."/>
            <person name="Lin Y.-C."/>
            <person name="Aerts A."/>
            <person name="Tisserant E."/>
            <person name="Veneault-Fourrey C."/>
            <person name="Joly D.L."/>
            <person name="Hacquard S."/>
            <person name="Amselem J."/>
            <person name="Cantarel B.L."/>
            <person name="Chiu R."/>
            <person name="Coutinho P.M."/>
            <person name="Feau N."/>
            <person name="Field M."/>
            <person name="Frey P."/>
            <person name="Gelhaye E."/>
            <person name="Goldberg J."/>
            <person name="Grabherr M.G."/>
            <person name="Kodira C.D."/>
            <person name="Kohler A."/>
            <person name="Kuees U."/>
            <person name="Lindquist E.A."/>
            <person name="Lucas S.M."/>
            <person name="Mago R."/>
            <person name="Mauceli E."/>
            <person name="Morin E."/>
            <person name="Murat C."/>
            <person name="Pangilinan J.L."/>
            <person name="Park R."/>
            <person name="Pearson M."/>
            <person name="Quesneville H."/>
            <person name="Rouhier N."/>
            <person name="Sakthikumar S."/>
            <person name="Salamov A.A."/>
            <person name="Schmutz J."/>
            <person name="Selles B."/>
            <person name="Shapiro H."/>
            <person name="Tanguay P."/>
            <person name="Tuskan G.A."/>
            <person name="Henrissat B."/>
            <person name="Van de Peer Y."/>
            <person name="Rouze P."/>
            <person name="Ellis J.G."/>
            <person name="Dodds P.N."/>
            <person name="Schein J.E."/>
            <person name="Zhong S."/>
            <person name="Hamelin R.C."/>
            <person name="Grigoriev I.V."/>
            <person name="Szabo L.J."/>
            <person name="Martin F."/>
        </authorList>
    </citation>
    <scope>NUCLEOTIDE SEQUENCE [LARGE SCALE GENOMIC DNA]</scope>
    <source>
        <strain evidence="2">CRL 75-36-700-3 / race SCCL</strain>
    </source>
</reference>
<evidence type="ECO:0000313" key="2">
    <source>
        <dbReference type="Proteomes" id="UP000008783"/>
    </source>
</evidence>
<keyword evidence="2" id="KW-1185">Reference proteome</keyword>
<evidence type="ECO:0000313" key="1">
    <source>
        <dbReference type="EMBL" id="EFP87685.1"/>
    </source>
</evidence>
<dbReference type="AlphaFoldDB" id="E3KTZ0"/>
<dbReference type="HOGENOM" id="CLU_1489700_0_0_1"/>
<dbReference type="VEuPathDB" id="FungiDB:PGTG_13471"/>
<dbReference type="KEGG" id="pgr:PGTG_13471"/>
<accession>E3KTZ0</accession>
<dbReference type="EMBL" id="DS178308">
    <property type="protein sequence ID" value="EFP87685.1"/>
    <property type="molecule type" value="Genomic_DNA"/>
</dbReference>
<protein>
    <submittedName>
        <fullName evidence="1">Uncharacterized protein</fullName>
    </submittedName>
</protein>
<organism evidence="1 2">
    <name type="scientific">Puccinia graminis f. sp. tritici (strain CRL 75-36-700-3 / race SCCL)</name>
    <name type="common">Black stem rust fungus</name>
    <dbReference type="NCBI Taxonomy" id="418459"/>
    <lineage>
        <taxon>Eukaryota</taxon>
        <taxon>Fungi</taxon>
        <taxon>Dikarya</taxon>
        <taxon>Basidiomycota</taxon>
        <taxon>Pucciniomycotina</taxon>
        <taxon>Pucciniomycetes</taxon>
        <taxon>Pucciniales</taxon>
        <taxon>Pucciniaceae</taxon>
        <taxon>Puccinia</taxon>
    </lineage>
</organism>
<name>E3KTZ0_PUCGT</name>
<sequence length="181" mass="19601">MTEVAARKEPIPACLWGNLSRSPVAISSNLPFKSDRAQVAKRAPQLPNLKIWQLRWQPAVRVQMGRARAQKCCPNPTRLPWWAGAGRAAQAKHVPTPDPLPEGVGLGLGAGWVLGAQRAPTKKGIGAQVGRGGGLMVKYNSIYVDRQSPRIHVDRQGSTIVFEQIGGEISFKQGPCIVLDL</sequence>
<dbReference type="Proteomes" id="UP000008783">
    <property type="component" value="Unassembled WGS sequence"/>
</dbReference>
<dbReference type="InParanoid" id="E3KTZ0"/>
<dbReference type="RefSeq" id="XP_003332104.1">
    <property type="nucleotide sequence ID" value="XM_003332056.1"/>
</dbReference>
<dbReference type="OrthoDB" id="10319572at2759"/>
<dbReference type="GeneID" id="10538917"/>
<gene>
    <name evidence="1" type="ORF">PGTG_13471</name>
</gene>